<keyword evidence="1" id="KW-1133">Transmembrane helix</keyword>
<dbReference type="EMBL" id="LZJU01000149">
    <property type="protein sequence ID" value="OBH70402.1"/>
    <property type="molecule type" value="Genomic_DNA"/>
</dbReference>
<gene>
    <name evidence="2" type="ORF">A5683_00315</name>
</gene>
<organism evidence="2 3">
    <name type="scientific">Mycobacterium mantenii</name>
    <dbReference type="NCBI Taxonomy" id="560555"/>
    <lineage>
        <taxon>Bacteria</taxon>
        <taxon>Bacillati</taxon>
        <taxon>Actinomycetota</taxon>
        <taxon>Actinomycetes</taxon>
        <taxon>Mycobacteriales</taxon>
        <taxon>Mycobacteriaceae</taxon>
        <taxon>Mycobacterium</taxon>
        <taxon>Mycobacterium avium complex (MAC)</taxon>
    </lineage>
</organism>
<dbReference type="Proteomes" id="UP000092389">
    <property type="component" value="Unassembled WGS sequence"/>
</dbReference>
<evidence type="ECO:0000313" key="3">
    <source>
        <dbReference type="Proteomes" id="UP000092389"/>
    </source>
</evidence>
<proteinExistence type="predicted"/>
<name>A0A1A2T2Z2_MYCNT</name>
<protein>
    <submittedName>
        <fullName evidence="2">Uncharacterized protein</fullName>
    </submittedName>
</protein>
<keyword evidence="1" id="KW-0812">Transmembrane</keyword>
<dbReference type="AlphaFoldDB" id="A0A1A2T2Z2"/>
<reference evidence="2 3" key="1">
    <citation type="submission" date="2016-06" db="EMBL/GenBank/DDBJ databases">
        <authorList>
            <person name="Kjaerup R.B."/>
            <person name="Dalgaard T.S."/>
            <person name="Juul-Madsen H.R."/>
        </authorList>
    </citation>
    <scope>NUCLEOTIDE SEQUENCE [LARGE SCALE GENOMIC DNA]</scope>
    <source>
        <strain evidence="2 3">E152</strain>
    </source>
</reference>
<evidence type="ECO:0000313" key="2">
    <source>
        <dbReference type="EMBL" id="OBH70402.1"/>
    </source>
</evidence>
<comment type="caution">
    <text evidence="2">The sequence shown here is derived from an EMBL/GenBank/DDBJ whole genome shotgun (WGS) entry which is preliminary data.</text>
</comment>
<keyword evidence="1" id="KW-0472">Membrane</keyword>
<accession>A0A1A2T2Z2</accession>
<evidence type="ECO:0000256" key="1">
    <source>
        <dbReference type="SAM" id="Phobius"/>
    </source>
</evidence>
<feature type="transmembrane region" description="Helical" evidence="1">
    <location>
        <begin position="89"/>
        <end position="113"/>
    </location>
</feature>
<sequence>MDAFEIPVHPADISACWWLFRDAGGLSSSIDQAHAVWRAFRHILNVIYIAQRKSPEDCAQGLFIFNSYFFFLACDRSLAATLFCAFVDFGFFRILLACDASFLLVVIMHSFVVTAPRGHPPRR</sequence>